<keyword evidence="4" id="KW-1185">Reference proteome</keyword>
<dbReference type="RefSeq" id="WP_081170954.1">
    <property type="nucleotide sequence ID" value="NZ_LWBP01000243.1"/>
</dbReference>
<sequence length="315" mass="35492">MKWKGLAQRVFRALVVISCINIFVTACKSRPADATHPQETSTSGTIYISVDESFKPVIDSQIKVFESQHPDAHIVVNYKPEAECLRDLNVDSIRMVIVTRGLSETEETTLTNKLQFKPAYGVIAYDAVAVIVNNDVKDTLFTMQDIRAIAKGTSGYKYKMLLDGKTATSTVRYVVDSLLKGQPLSENIVAAQNTEAVIDYISENKDAIGLLGVSWIGNKDDTTQRSFLKKVKIAQIESKVKDEAGIYVDPVQYNIAYDRYPMTRPLYYILKENYDGLGNGFANFLIYEKGQKIFYRAYLLPARMAFEKRNMQISN</sequence>
<feature type="domain" description="PBP" evidence="2">
    <location>
        <begin position="37"/>
        <end position="286"/>
    </location>
</feature>
<reference evidence="4" key="1">
    <citation type="submission" date="2016-04" db="EMBL/GenBank/DDBJ databases">
        <authorList>
            <person name="Chen L."/>
            <person name="Zhuang W."/>
            <person name="Wang G."/>
        </authorList>
    </citation>
    <scope>NUCLEOTIDE SEQUENCE [LARGE SCALE GENOMIC DNA]</scope>
    <source>
        <strain evidence="4">208</strain>
    </source>
</reference>
<evidence type="ECO:0000256" key="1">
    <source>
        <dbReference type="ARBA" id="ARBA00022729"/>
    </source>
</evidence>
<dbReference type="OrthoDB" id="1450880at2"/>
<proteinExistence type="predicted"/>
<dbReference type="AlphaFoldDB" id="A0A1V9EKS8"/>
<name>A0A1V9EKS8_9BACT</name>
<protein>
    <recommendedName>
        <fullName evidence="2">PBP domain-containing protein</fullName>
    </recommendedName>
</protein>
<dbReference type="PANTHER" id="PTHR30570">
    <property type="entry name" value="PERIPLASMIC PHOSPHATE BINDING COMPONENT OF PHOSPHATE ABC TRANSPORTER"/>
    <property type="match status" value="1"/>
</dbReference>
<dbReference type="EMBL" id="LWBP01000243">
    <property type="protein sequence ID" value="OQP46757.1"/>
    <property type="molecule type" value="Genomic_DNA"/>
</dbReference>
<dbReference type="PANTHER" id="PTHR30570:SF1">
    <property type="entry name" value="PHOSPHATE-BINDING PROTEIN PSTS"/>
    <property type="match status" value="1"/>
</dbReference>
<comment type="caution">
    <text evidence="3">The sequence shown here is derived from an EMBL/GenBank/DDBJ whole genome shotgun (WGS) entry which is preliminary data.</text>
</comment>
<evidence type="ECO:0000313" key="3">
    <source>
        <dbReference type="EMBL" id="OQP46757.1"/>
    </source>
</evidence>
<dbReference type="PROSITE" id="PS51257">
    <property type="entry name" value="PROKAR_LIPOPROTEIN"/>
    <property type="match status" value="1"/>
</dbReference>
<dbReference type="Proteomes" id="UP000192276">
    <property type="component" value="Unassembled WGS sequence"/>
</dbReference>
<accession>A0A1V9EKS8</accession>
<keyword evidence="1" id="KW-0732">Signal</keyword>
<gene>
    <name evidence="3" type="ORF">A4R26_08585</name>
</gene>
<dbReference type="STRING" id="550983.A4R26_08585"/>
<evidence type="ECO:0000313" key="4">
    <source>
        <dbReference type="Proteomes" id="UP000192276"/>
    </source>
</evidence>
<dbReference type="InterPro" id="IPR024370">
    <property type="entry name" value="PBP_domain"/>
</dbReference>
<dbReference type="InterPro" id="IPR050811">
    <property type="entry name" value="Phosphate_ABC_transporter"/>
</dbReference>
<organism evidence="3 4">
    <name type="scientific">Niastella populi</name>
    <dbReference type="NCBI Taxonomy" id="550983"/>
    <lineage>
        <taxon>Bacteria</taxon>
        <taxon>Pseudomonadati</taxon>
        <taxon>Bacteroidota</taxon>
        <taxon>Chitinophagia</taxon>
        <taxon>Chitinophagales</taxon>
        <taxon>Chitinophagaceae</taxon>
        <taxon>Niastella</taxon>
    </lineage>
</organism>
<dbReference type="Gene3D" id="3.40.190.10">
    <property type="entry name" value="Periplasmic binding protein-like II"/>
    <property type="match status" value="2"/>
</dbReference>
<dbReference type="SUPFAM" id="SSF53850">
    <property type="entry name" value="Periplasmic binding protein-like II"/>
    <property type="match status" value="1"/>
</dbReference>
<evidence type="ECO:0000259" key="2">
    <source>
        <dbReference type="Pfam" id="PF12849"/>
    </source>
</evidence>
<dbReference type="Pfam" id="PF12849">
    <property type="entry name" value="PBP_like_2"/>
    <property type="match status" value="1"/>
</dbReference>